<dbReference type="InterPro" id="IPR029052">
    <property type="entry name" value="Metallo-depent_PP-like"/>
</dbReference>
<organism evidence="11 12">
    <name type="scientific">Setaria viridis</name>
    <name type="common">Green bristlegrass</name>
    <name type="synonym">Setaria italica subsp. viridis</name>
    <dbReference type="NCBI Taxonomy" id="4556"/>
    <lineage>
        <taxon>Eukaryota</taxon>
        <taxon>Viridiplantae</taxon>
        <taxon>Streptophyta</taxon>
        <taxon>Embryophyta</taxon>
        <taxon>Tracheophyta</taxon>
        <taxon>Spermatophyta</taxon>
        <taxon>Magnoliopsida</taxon>
        <taxon>Liliopsida</taxon>
        <taxon>Poales</taxon>
        <taxon>Poaceae</taxon>
        <taxon>PACMAD clade</taxon>
        <taxon>Panicoideae</taxon>
        <taxon>Panicodae</taxon>
        <taxon>Paniceae</taxon>
        <taxon>Cenchrinae</taxon>
        <taxon>Setaria</taxon>
    </lineage>
</organism>
<dbReference type="SMART" id="SM00156">
    <property type="entry name" value="PP2Ac"/>
    <property type="match status" value="1"/>
</dbReference>
<dbReference type="InterPro" id="IPR006186">
    <property type="entry name" value="Ser/Thr-sp_prot-phosphatase"/>
</dbReference>
<feature type="domain" description="Serine/threonine specific protein phosphatases" evidence="10">
    <location>
        <begin position="124"/>
        <end position="129"/>
    </location>
</feature>
<dbReference type="PROSITE" id="PS00125">
    <property type="entry name" value="SER_THR_PHOSPHATASE"/>
    <property type="match status" value="1"/>
</dbReference>
<dbReference type="OMA" id="YCGLMNN"/>
<evidence type="ECO:0000256" key="2">
    <source>
        <dbReference type="ARBA" id="ARBA00022723"/>
    </source>
</evidence>
<accession>A0A4U6UYG4</accession>
<evidence type="ECO:0000259" key="10">
    <source>
        <dbReference type="PROSITE" id="PS00125"/>
    </source>
</evidence>
<dbReference type="Gramene" id="TKW21781">
    <property type="protein sequence ID" value="TKW21781"/>
    <property type="gene ID" value="SEVIR_4G143700v2"/>
</dbReference>
<keyword evidence="2" id="KW-0479">Metal-binding</keyword>
<evidence type="ECO:0000313" key="12">
    <source>
        <dbReference type="Proteomes" id="UP000298652"/>
    </source>
</evidence>
<dbReference type="InterPro" id="IPR004843">
    <property type="entry name" value="Calcineurin-like_PHP"/>
</dbReference>
<dbReference type="InterPro" id="IPR031675">
    <property type="entry name" value="STPPase_N"/>
</dbReference>
<keyword evidence="12" id="KW-1185">Reference proteome</keyword>
<evidence type="ECO:0000256" key="7">
    <source>
        <dbReference type="ARBA" id="ARBA00048336"/>
    </source>
</evidence>
<sequence length="343" mass="38287">MEMSRAALDDVIRRLLDARRWRPAGKQQQQLLAEGEIRQLCAGAKAVFLRQPNLLELDAPINVCGDVHGQFRDLVRILQELGGLPPRSKYLFLGDYVDRGDQSLETICLLLAYKVRYPEHVFLLRGNHECASINRIYGFYDECKRRYTVRLWRTFTDCFNCLPAAALVDDRILCVHGGISPHLRSLDQIRDLPRPCDVPDEGLLCDLLWSDPAAGVRGWAPNDDRGVSCTFGADVLKAFLRTHDLDLLCRAHQVVEDGYEFFADRQLVTVFSAPNYCGEFDNAGAIMSIDADLVCSFHIIKPAAGDTTTNRGIAAAWGRSSAASASSSSSSGRSTKKGLMRYW</sequence>
<proteinExistence type="inferred from homology"/>
<evidence type="ECO:0000256" key="6">
    <source>
        <dbReference type="ARBA" id="ARBA00047761"/>
    </source>
</evidence>
<protein>
    <recommendedName>
        <fullName evidence="8">Serine/threonine-protein phosphatase</fullName>
        <ecNumber evidence="8">3.1.3.16</ecNumber>
    </recommendedName>
</protein>
<comment type="catalytic activity">
    <reaction evidence="6">
        <text>O-phospho-L-seryl-[protein] + H2O = L-seryl-[protein] + phosphate</text>
        <dbReference type="Rhea" id="RHEA:20629"/>
        <dbReference type="Rhea" id="RHEA-COMP:9863"/>
        <dbReference type="Rhea" id="RHEA-COMP:11604"/>
        <dbReference type="ChEBI" id="CHEBI:15377"/>
        <dbReference type="ChEBI" id="CHEBI:29999"/>
        <dbReference type="ChEBI" id="CHEBI:43474"/>
        <dbReference type="ChEBI" id="CHEBI:83421"/>
        <dbReference type="EC" id="3.1.3.16"/>
    </reaction>
</comment>
<dbReference type="GO" id="GO:0005737">
    <property type="term" value="C:cytoplasm"/>
    <property type="evidence" value="ECO:0007669"/>
    <property type="project" value="TreeGrafter"/>
</dbReference>
<dbReference type="GO" id="GO:0005634">
    <property type="term" value="C:nucleus"/>
    <property type="evidence" value="ECO:0007669"/>
    <property type="project" value="TreeGrafter"/>
</dbReference>
<keyword evidence="4" id="KW-0904">Protein phosphatase</keyword>
<gene>
    <name evidence="11" type="ORF">SEVIR_4G143700v2</name>
</gene>
<evidence type="ECO:0000256" key="8">
    <source>
        <dbReference type="RuleBase" id="RU004273"/>
    </source>
</evidence>
<dbReference type="EC" id="3.1.3.16" evidence="8"/>
<dbReference type="Gene3D" id="3.60.21.10">
    <property type="match status" value="1"/>
</dbReference>
<evidence type="ECO:0000313" key="11">
    <source>
        <dbReference type="EMBL" id="TKW21781.1"/>
    </source>
</evidence>
<dbReference type="Pfam" id="PF16891">
    <property type="entry name" value="STPPase_N"/>
    <property type="match status" value="1"/>
</dbReference>
<dbReference type="PANTHER" id="PTHR11668">
    <property type="entry name" value="SERINE/THREONINE PROTEIN PHOSPHATASE"/>
    <property type="match status" value="1"/>
</dbReference>
<keyword evidence="5" id="KW-0464">Manganese</keyword>
<feature type="compositionally biased region" description="Basic residues" evidence="9">
    <location>
        <begin position="334"/>
        <end position="343"/>
    </location>
</feature>
<dbReference type="Proteomes" id="UP000298652">
    <property type="component" value="Chromosome 4"/>
</dbReference>
<evidence type="ECO:0000256" key="5">
    <source>
        <dbReference type="ARBA" id="ARBA00023211"/>
    </source>
</evidence>
<dbReference type="FunFam" id="3.60.21.10:FF:000026">
    <property type="entry name" value="Serine/threonine-protein phosphatase"/>
    <property type="match status" value="1"/>
</dbReference>
<feature type="compositionally biased region" description="Low complexity" evidence="9">
    <location>
        <begin position="323"/>
        <end position="333"/>
    </location>
</feature>
<feature type="region of interest" description="Disordered" evidence="9">
    <location>
        <begin position="323"/>
        <end position="343"/>
    </location>
</feature>
<dbReference type="PANTHER" id="PTHR11668:SF438">
    <property type="entry name" value="SERINE_THREONINE-PROTEIN PHOSPHATASE"/>
    <property type="match status" value="1"/>
</dbReference>
<evidence type="ECO:0000256" key="1">
    <source>
        <dbReference type="ARBA" id="ARBA00005333"/>
    </source>
</evidence>
<comment type="similarity">
    <text evidence="1">Belongs to the PPP phosphatase family. PP-1 subfamily.</text>
</comment>
<comment type="catalytic activity">
    <reaction evidence="7 8">
        <text>O-phospho-L-threonyl-[protein] + H2O = L-threonyl-[protein] + phosphate</text>
        <dbReference type="Rhea" id="RHEA:47004"/>
        <dbReference type="Rhea" id="RHEA-COMP:11060"/>
        <dbReference type="Rhea" id="RHEA-COMP:11605"/>
        <dbReference type="ChEBI" id="CHEBI:15377"/>
        <dbReference type="ChEBI" id="CHEBI:30013"/>
        <dbReference type="ChEBI" id="CHEBI:43474"/>
        <dbReference type="ChEBI" id="CHEBI:61977"/>
        <dbReference type="EC" id="3.1.3.16"/>
    </reaction>
</comment>
<keyword evidence="3 8" id="KW-0378">Hydrolase</keyword>
<dbReference type="SUPFAM" id="SSF56300">
    <property type="entry name" value="Metallo-dependent phosphatases"/>
    <property type="match status" value="1"/>
</dbReference>
<evidence type="ECO:0000256" key="4">
    <source>
        <dbReference type="ARBA" id="ARBA00022912"/>
    </source>
</evidence>
<dbReference type="PRINTS" id="PR00114">
    <property type="entry name" value="STPHPHTASE"/>
</dbReference>
<dbReference type="AlphaFoldDB" id="A0A4U6UYG4"/>
<dbReference type="InterPro" id="IPR050341">
    <property type="entry name" value="PP1_catalytic_subunit"/>
</dbReference>
<evidence type="ECO:0000256" key="9">
    <source>
        <dbReference type="SAM" id="MobiDB-lite"/>
    </source>
</evidence>
<dbReference type="GO" id="GO:0046872">
    <property type="term" value="F:metal ion binding"/>
    <property type="evidence" value="ECO:0007669"/>
    <property type="project" value="UniProtKB-KW"/>
</dbReference>
<name>A0A4U6UYG4_SETVI</name>
<dbReference type="EMBL" id="CM016555">
    <property type="protein sequence ID" value="TKW21781.1"/>
    <property type="molecule type" value="Genomic_DNA"/>
</dbReference>
<evidence type="ECO:0000256" key="3">
    <source>
        <dbReference type="ARBA" id="ARBA00022801"/>
    </source>
</evidence>
<reference evidence="11" key="1">
    <citation type="submission" date="2019-03" db="EMBL/GenBank/DDBJ databases">
        <title>WGS assembly of Setaria viridis.</title>
        <authorList>
            <person name="Huang P."/>
            <person name="Jenkins J."/>
            <person name="Grimwood J."/>
            <person name="Barry K."/>
            <person name="Healey A."/>
            <person name="Mamidi S."/>
            <person name="Sreedasyam A."/>
            <person name="Shu S."/>
            <person name="Feldman M."/>
            <person name="Wu J."/>
            <person name="Yu Y."/>
            <person name="Chen C."/>
            <person name="Johnson J."/>
            <person name="Rokhsar D."/>
            <person name="Baxter I."/>
            <person name="Schmutz J."/>
            <person name="Brutnell T."/>
            <person name="Kellogg E."/>
        </authorList>
    </citation>
    <scope>NUCLEOTIDE SEQUENCE [LARGE SCALE GENOMIC DNA]</scope>
</reference>
<dbReference type="GO" id="GO:0004722">
    <property type="term" value="F:protein serine/threonine phosphatase activity"/>
    <property type="evidence" value="ECO:0007669"/>
    <property type="project" value="UniProtKB-EC"/>
</dbReference>
<dbReference type="Pfam" id="PF00149">
    <property type="entry name" value="Metallophos"/>
    <property type="match status" value="1"/>
</dbReference>